<organism evidence="1 2">
    <name type="scientific">Chryseobacterium aquaticum subsp. greenlandense</name>
    <dbReference type="NCBI Taxonomy" id="345663"/>
    <lineage>
        <taxon>Bacteria</taxon>
        <taxon>Pseudomonadati</taxon>
        <taxon>Bacteroidota</taxon>
        <taxon>Flavobacteriia</taxon>
        <taxon>Flavobacteriales</taxon>
        <taxon>Weeksellaceae</taxon>
        <taxon>Chryseobacterium group</taxon>
        <taxon>Chryseobacterium</taxon>
    </lineage>
</organism>
<accession>A0A101CHA1</accession>
<dbReference type="EMBL" id="LMAI01000004">
    <property type="protein sequence ID" value="KUJ56228.1"/>
    <property type="molecule type" value="Genomic_DNA"/>
</dbReference>
<reference evidence="1 2" key="1">
    <citation type="submission" date="2015-10" db="EMBL/GenBank/DDBJ databases">
        <title>Genome sequence of Chryseobacterium greenlandense.</title>
        <authorList>
            <person name="Newman J."/>
            <person name="Fischer K."/>
            <person name="Miller J."/>
        </authorList>
    </citation>
    <scope>NUCLEOTIDE SEQUENCE [LARGE SCALE GENOMIC DNA]</scope>
    <source>
        <strain evidence="1 2">UMB34</strain>
    </source>
</reference>
<proteinExistence type="predicted"/>
<dbReference type="Gene3D" id="1.10.10.10">
    <property type="entry name" value="Winged helix-like DNA-binding domain superfamily/Winged helix DNA-binding domain"/>
    <property type="match status" value="1"/>
</dbReference>
<dbReference type="InterPro" id="IPR036388">
    <property type="entry name" value="WH-like_DNA-bd_sf"/>
</dbReference>
<dbReference type="AlphaFoldDB" id="A0A101CHA1"/>
<name>A0A101CHA1_9FLAO</name>
<comment type="caution">
    <text evidence="1">The sequence shown here is derived from an EMBL/GenBank/DDBJ whole genome shotgun (WGS) entry which is preliminary data.</text>
</comment>
<evidence type="ECO:0000313" key="2">
    <source>
        <dbReference type="Proteomes" id="UP000054388"/>
    </source>
</evidence>
<dbReference type="Proteomes" id="UP000054388">
    <property type="component" value="Unassembled WGS sequence"/>
</dbReference>
<gene>
    <name evidence="1" type="ORF">AR686_06545</name>
</gene>
<sequence length="213" mass="25322">MYYLEMIQRFWMFNKMVKISPSEISLYFFLLKIAYENDHYTFEISDTKITNELGLNQKTVKSAREKLEKLGILEFKTTNGRPCYYRLFLSYSFNVEKKNNVKKETERTEMYQKCKVPEILTQTEIPIPKNSDIPPWDEFINYARTLANYEVHLDLCVKEKYDSWIKNGWKNSSKRPIGNWKATLKNALPYMKNSQDKGSISIENIPNIKRPEP</sequence>
<evidence type="ECO:0000313" key="1">
    <source>
        <dbReference type="EMBL" id="KUJ56228.1"/>
    </source>
</evidence>
<protein>
    <submittedName>
        <fullName evidence="1">Uncharacterized protein</fullName>
    </submittedName>
</protein>